<proteinExistence type="predicted"/>
<dbReference type="AlphaFoldDB" id="A0A397UCT8"/>
<dbReference type="OrthoDB" id="2439318at2759"/>
<evidence type="ECO:0008006" key="3">
    <source>
        <dbReference type="Google" id="ProtNLM"/>
    </source>
</evidence>
<organism evidence="1 2">
    <name type="scientific">Gigaspora rosea</name>
    <dbReference type="NCBI Taxonomy" id="44941"/>
    <lineage>
        <taxon>Eukaryota</taxon>
        <taxon>Fungi</taxon>
        <taxon>Fungi incertae sedis</taxon>
        <taxon>Mucoromycota</taxon>
        <taxon>Glomeromycotina</taxon>
        <taxon>Glomeromycetes</taxon>
        <taxon>Diversisporales</taxon>
        <taxon>Gigasporaceae</taxon>
        <taxon>Gigaspora</taxon>
    </lineage>
</organism>
<sequence length="102" mass="11538">MSDHPELSFCVPQALNEACAQKANPIIVSDHFAKLEKIIKEYSLTPDQIWNMDEMRFAIEPSFQKVLAKKGAHQVHKVSSGNSHEHIFVCPTISAARHTFHQ</sequence>
<dbReference type="EMBL" id="QKWP01001573">
    <property type="protein sequence ID" value="RIB07970.1"/>
    <property type="molecule type" value="Genomic_DNA"/>
</dbReference>
<evidence type="ECO:0000313" key="2">
    <source>
        <dbReference type="Proteomes" id="UP000266673"/>
    </source>
</evidence>
<name>A0A397UCT8_9GLOM</name>
<keyword evidence="2" id="KW-1185">Reference proteome</keyword>
<protein>
    <recommendedName>
        <fullName evidence="3">DDE-1 domain-containing protein</fullName>
    </recommendedName>
</protein>
<dbReference type="Proteomes" id="UP000266673">
    <property type="component" value="Unassembled WGS sequence"/>
</dbReference>
<gene>
    <name evidence="1" type="ORF">C2G38_2212877</name>
</gene>
<comment type="caution">
    <text evidence="1">The sequence shown here is derived from an EMBL/GenBank/DDBJ whole genome shotgun (WGS) entry which is preliminary data.</text>
</comment>
<accession>A0A397UCT8</accession>
<reference evidence="1 2" key="1">
    <citation type="submission" date="2018-06" db="EMBL/GenBank/DDBJ databases">
        <title>Comparative genomics reveals the genomic features of Rhizophagus irregularis, R. cerebriforme, R. diaphanum and Gigaspora rosea, and their symbiotic lifestyle signature.</title>
        <authorList>
            <person name="Morin E."/>
            <person name="San Clemente H."/>
            <person name="Chen E.C.H."/>
            <person name="De La Providencia I."/>
            <person name="Hainaut M."/>
            <person name="Kuo A."/>
            <person name="Kohler A."/>
            <person name="Murat C."/>
            <person name="Tang N."/>
            <person name="Roy S."/>
            <person name="Loubradou J."/>
            <person name="Henrissat B."/>
            <person name="Grigoriev I.V."/>
            <person name="Corradi N."/>
            <person name="Roux C."/>
            <person name="Martin F.M."/>
        </authorList>
    </citation>
    <scope>NUCLEOTIDE SEQUENCE [LARGE SCALE GENOMIC DNA]</scope>
    <source>
        <strain evidence="1 2">DAOM 194757</strain>
    </source>
</reference>
<evidence type="ECO:0000313" key="1">
    <source>
        <dbReference type="EMBL" id="RIB07970.1"/>
    </source>
</evidence>